<dbReference type="PANTHER" id="PTHR40453:SF1">
    <property type="entry name" value="PROTEIN YOEF"/>
    <property type="match status" value="1"/>
</dbReference>
<dbReference type="SUPFAM" id="SSF52540">
    <property type="entry name" value="P-loop containing nucleoside triphosphate hydrolases"/>
    <property type="match status" value="1"/>
</dbReference>
<dbReference type="PANTHER" id="PTHR40453">
    <property type="entry name" value="PROTEIN YOEF"/>
    <property type="match status" value="1"/>
</dbReference>
<evidence type="ECO:0000313" key="2">
    <source>
        <dbReference type="Proteomes" id="UP000540919"/>
    </source>
</evidence>
<sequence>MKLKWLIIGNDGVGKTSLSSIIEEKDLNKKKSLDFQYRDKTIEAPEGFIENSYLNNALIMIGQNQAKVVVFMLDDEKDNHIPPNFARTFTRKTITIINKIDLYDKEDMDRLREIKDSIGSEIGFEISLKTGEGVDKLKKYIKEIEDERCFL</sequence>
<organism evidence="1 2">
    <name type="scientific">Anaerococcus faecalis</name>
    <dbReference type="NCBI Taxonomy" id="2742993"/>
    <lineage>
        <taxon>Bacteria</taxon>
        <taxon>Bacillati</taxon>
        <taxon>Bacillota</taxon>
        <taxon>Tissierellia</taxon>
        <taxon>Tissierellales</taxon>
        <taxon>Peptoniphilaceae</taxon>
        <taxon>Anaerococcus</taxon>
    </lineage>
</organism>
<dbReference type="InterPro" id="IPR027417">
    <property type="entry name" value="P-loop_NTPase"/>
</dbReference>
<dbReference type="Pfam" id="PF10662">
    <property type="entry name" value="PduV-EutP"/>
    <property type="match status" value="1"/>
</dbReference>
<dbReference type="Gene3D" id="3.40.50.300">
    <property type="entry name" value="P-loop containing nucleotide triphosphate hydrolases"/>
    <property type="match status" value="1"/>
</dbReference>
<evidence type="ECO:0000313" key="1">
    <source>
        <dbReference type="EMBL" id="NVF11513.1"/>
    </source>
</evidence>
<accession>A0ABX2NA09</accession>
<gene>
    <name evidence="1" type="ORF">HV819_05890</name>
</gene>
<keyword evidence="2" id="KW-1185">Reference proteome</keyword>
<dbReference type="EMBL" id="JABVBA010000005">
    <property type="protein sequence ID" value="NVF11513.1"/>
    <property type="molecule type" value="Genomic_DNA"/>
</dbReference>
<dbReference type="InterPro" id="IPR012381">
    <property type="entry name" value="EutP_PduV"/>
</dbReference>
<dbReference type="RefSeq" id="WP_176269718.1">
    <property type="nucleotide sequence ID" value="NZ_JABVBA010000005.1"/>
</dbReference>
<comment type="caution">
    <text evidence="1">The sequence shown here is derived from an EMBL/GenBank/DDBJ whole genome shotgun (WGS) entry which is preliminary data.</text>
</comment>
<name>A0ABX2NA09_9FIRM</name>
<protein>
    <submittedName>
        <fullName evidence="1">Ethanolamine utilization protein EutP</fullName>
    </submittedName>
</protein>
<dbReference type="Proteomes" id="UP000540919">
    <property type="component" value="Unassembled WGS sequence"/>
</dbReference>
<reference evidence="1 2" key="1">
    <citation type="submission" date="2020-06" db="EMBL/GenBank/DDBJ databases">
        <title>Anaerococcus sp. nov., isolated form swine feces.</title>
        <authorList>
            <person name="Yu S."/>
        </authorList>
    </citation>
    <scope>NUCLEOTIDE SEQUENCE [LARGE SCALE GENOMIC DNA]</scope>
    <source>
        <strain evidence="1 2">AGMB00486</strain>
    </source>
</reference>
<proteinExistence type="predicted"/>